<feature type="compositionally biased region" description="Gly residues" evidence="2">
    <location>
        <begin position="820"/>
        <end position="834"/>
    </location>
</feature>
<protein>
    <submittedName>
        <fullName evidence="3">Uncharacterized protein</fullName>
    </submittedName>
</protein>
<feature type="coiled-coil region" evidence="1">
    <location>
        <begin position="342"/>
        <end position="383"/>
    </location>
</feature>
<feature type="compositionally biased region" description="Gly residues" evidence="2">
    <location>
        <begin position="852"/>
        <end position="874"/>
    </location>
</feature>
<organism evidence="3 4">
    <name type="scientific">Streptomyces siamensis</name>
    <dbReference type="NCBI Taxonomy" id="1274986"/>
    <lineage>
        <taxon>Bacteria</taxon>
        <taxon>Bacillati</taxon>
        <taxon>Actinomycetota</taxon>
        <taxon>Actinomycetes</taxon>
        <taxon>Kitasatosporales</taxon>
        <taxon>Streptomycetaceae</taxon>
        <taxon>Streptomyces</taxon>
    </lineage>
</organism>
<evidence type="ECO:0000313" key="4">
    <source>
        <dbReference type="Proteomes" id="UP001501759"/>
    </source>
</evidence>
<reference evidence="4" key="1">
    <citation type="journal article" date="2019" name="Int. J. Syst. Evol. Microbiol.">
        <title>The Global Catalogue of Microorganisms (GCM) 10K type strain sequencing project: providing services to taxonomists for standard genome sequencing and annotation.</title>
        <authorList>
            <consortium name="The Broad Institute Genomics Platform"/>
            <consortium name="The Broad Institute Genome Sequencing Center for Infectious Disease"/>
            <person name="Wu L."/>
            <person name="Ma J."/>
        </authorList>
    </citation>
    <scope>NUCLEOTIDE SEQUENCE [LARGE SCALE GENOMIC DNA]</scope>
    <source>
        <strain evidence="4">JCM 18409</strain>
    </source>
</reference>
<gene>
    <name evidence="3" type="ORF">GCM10023335_50550</name>
</gene>
<feature type="region of interest" description="Disordered" evidence="2">
    <location>
        <begin position="616"/>
        <end position="641"/>
    </location>
</feature>
<feature type="compositionally biased region" description="Basic and acidic residues" evidence="2">
    <location>
        <begin position="280"/>
        <end position="289"/>
    </location>
</feature>
<evidence type="ECO:0000313" key="3">
    <source>
        <dbReference type="EMBL" id="GAA5020600.1"/>
    </source>
</evidence>
<dbReference type="EMBL" id="BAABKB010000021">
    <property type="protein sequence ID" value="GAA5020600.1"/>
    <property type="molecule type" value="Genomic_DNA"/>
</dbReference>
<feature type="compositionally biased region" description="Low complexity" evidence="2">
    <location>
        <begin position="805"/>
        <end position="819"/>
    </location>
</feature>
<keyword evidence="4" id="KW-1185">Reference proteome</keyword>
<evidence type="ECO:0000256" key="2">
    <source>
        <dbReference type="SAM" id="MobiDB-lite"/>
    </source>
</evidence>
<proteinExistence type="predicted"/>
<feature type="compositionally biased region" description="Low complexity" evidence="2">
    <location>
        <begin position="546"/>
        <end position="555"/>
    </location>
</feature>
<feature type="compositionally biased region" description="Low complexity" evidence="2">
    <location>
        <begin position="416"/>
        <end position="432"/>
    </location>
</feature>
<evidence type="ECO:0000256" key="1">
    <source>
        <dbReference type="SAM" id="Coils"/>
    </source>
</evidence>
<feature type="region of interest" description="Disordered" evidence="2">
    <location>
        <begin position="795"/>
        <end position="874"/>
    </location>
</feature>
<name>A0ABP9J4X2_9ACTN</name>
<feature type="compositionally biased region" description="Gly residues" evidence="2">
    <location>
        <begin position="491"/>
        <end position="523"/>
    </location>
</feature>
<keyword evidence="1" id="KW-0175">Coiled coil</keyword>
<sequence>MNVVGPGEPLEPVSSDLAPSVDSWVRAFRSTVMVPLLSGDEPLTLAQVAAWLTARAPGTRERQRRLGKAGADRLRSVRSGRDEMSVQRMVSGRLVPTRDVVLDLLQLLGNRGPQPSRESAESLWRLYRPALRSRRPDVAEAYDVIDERDAARAEAAVLRRQVNVLEAEQGRALLGLTRASLRLLGVHRALAAAHKELETGTRATERARAEEQRTRLHWEAAVDRLDRLKDAYERLSEQAVAAQEESAEDRAEWQERQTLLLERLSRAEEDLARAVQDAQNAREDLEHERRSARRTASRAQDQADLSRADAAKARQEAAASEARRLAEAAVSQHALHDAELHHAQAMDAIAHLEGELRQARTELREAQQRVVRADAELVQTMRERAVEADAQDVLSQALAAMRADQDLGGFAVIAAAPESPSSDPEADAAPPAQGGTTASAMGVGVGAHTPPGPDGDPVARGGGDQRGQVGGPGPQGGCHGGRAGDSRPQDGGRGGQVGGPGGQSGDQGEQVGGPGPRGGGSASAGGRDPAEDATARSPHDARTASRAEPAAAPTRSRPEQRRSGRLAHSPFTANPHWGPNRVARVALLVTAVLALFVGLPALAWWSWGRDTPLVAGRESPRAGDSSGAKTSPSLPPRPARDTVVDIGDQPVNTGSIMNLPACASSVYSLRLASEHNTYTGRNPHLTLTVEAAEDAEGVPCRVNASRAGALLTLTSADQDAALWKSSACADGHSGPRWLQLSRIRPVTVDFHWNRRATGEDCDTGTAAPYTTYLAEASLSGADEVRTSFVLAHKVTHSPTTPSPTPSAGRSSATQNTTSGGSNGSIGGLLSGGTGQATPSDTASPSEDPTGVNGAGGANGANGGGDGSFFGGPAG</sequence>
<dbReference type="RefSeq" id="WP_345653641.1">
    <property type="nucleotide sequence ID" value="NZ_BAABKB010000021.1"/>
</dbReference>
<dbReference type="Proteomes" id="UP001501759">
    <property type="component" value="Unassembled WGS sequence"/>
</dbReference>
<feature type="region of interest" description="Disordered" evidence="2">
    <location>
        <begin position="275"/>
        <end position="320"/>
    </location>
</feature>
<feature type="compositionally biased region" description="Basic and acidic residues" evidence="2">
    <location>
        <begin position="528"/>
        <end position="545"/>
    </location>
</feature>
<feature type="compositionally biased region" description="Basic and acidic residues" evidence="2">
    <location>
        <begin position="304"/>
        <end position="320"/>
    </location>
</feature>
<feature type="compositionally biased region" description="Gly residues" evidence="2">
    <location>
        <begin position="460"/>
        <end position="481"/>
    </location>
</feature>
<feature type="region of interest" description="Disordered" evidence="2">
    <location>
        <begin position="416"/>
        <end position="578"/>
    </location>
</feature>
<comment type="caution">
    <text evidence="3">The sequence shown here is derived from an EMBL/GenBank/DDBJ whole genome shotgun (WGS) entry which is preliminary data.</text>
</comment>
<accession>A0ABP9J4X2</accession>